<keyword evidence="1" id="KW-1133">Transmembrane helix</keyword>
<name>A0ABT0PRI9_9FLAO</name>
<keyword evidence="1" id="KW-0812">Transmembrane</keyword>
<sequence length="155" mass="18245">MIYYVISNFVLHSLGYFDAYIDSEYARYYFGREALYHLLLIGAAAIFVQYATLRKHTITAFKGRKRITLDLNLVQWMEVEGHYLNLHTISDTYVKREGISVMAKKLSTDFVRIHRKYLVNRSEITAVEKNKRDEYIILKNGKKLKVGPSFKPVQW</sequence>
<dbReference type="EMBL" id="JAMFMA010000001">
    <property type="protein sequence ID" value="MCL6273337.1"/>
    <property type="molecule type" value="Genomic_DNA"/>
</dbReference>
<evidence type="ECO:0000256" key="1">
    <source>
        <dbReference type="SAM" id="Phobius"/>
    </source>
</evidence>
<evidence type="ECO:0000313" key="4">
    <source>
        <dbReference type="Proteomes" id="UP001203607"/>
    </source>
</evidence>
<proteinExistence type="predicted"/>
<evidence type="ECO:0000313" key="3">
    <source>
        <dbReference type="EMBL" id="MCL6273337.1"/>
    </source>
</evidence>
<comment type="caution">
    <text evidence="3">The sequence shown here is derived from an EMBL/GenBank/DDBJ whole genome shotgun (WGS) entry which is preliminary data.</text>
</comment>
<dbReference type="Proteomes" id="UP001203607">
    <property type="component" value="Unassembled WGS sequence"/>
</dbReference>
<dbReference type="SMART" id="SM00850">
    <property type="entry name" value="LytTR"/>
    <property type="match status" value="1"/>
</dbReference>
<dbReference type="InterPro" id="IPR046947">
    <property type="entry name" value="LytR-like"/>
</dbReference>
<organism evidence="3 4">
    <name type="scientific">Flagellimonas spongiicola</name>
    <dbReference type="NCBI Taxonomy" id="2942208"/>
    <lineage>
        <taxon>Bacteria</taxon>
        <taxon>Pseudomonadati</taxon>
        <taxon>Bacteroidota</taxon>
        <taxon>Flavobacteriia</taxon>
        <taxon>Flavobacteriales</taxon>
        <taxon>Flavobacteriaceae</taxon>
        <taxon>Flagellimonas</taxon>
    </lineage>
</organism>
<reference evidence="3 4" key="1">
    <citation type="submission" date="2022-05" db="EMBL/GenBank/DDBJ databases">
        <authorList>
            <person name="Park J.-S."/>
        </authorList>
    </citation>
    <scope>NUCLEOTIDE SEQUENCE [LARGE SCALE GENOMIC DNA]</scope>
    <source>
        <strain evidence="3 4">2012CJ35-5</strain>
    </source>
</reference>
<accession>A0ABT0PRI9</accession>
<dbReference type="RefSeq" id="WP_249656514.1">
    <property type="nucleotide sequence ID" value="NZ_JAMFMA010000001.1"/>
</dbReference>
<dbReference type="PANTHER" id="PTHR37299">
    <property type="entry name" value="TRANSCRIPTIONAL REGULATOR-RELATED"/>
    <property type="match status" value="1"/>
</dbReference>
<feature type="transmembrane region" description="Helical" evidence="1">
    <location>
        <begin position="34"/>
        <end position="53"/>
    </location>
</feature>
<protein>
    <submittedName>
        <fullName evidence="3">LytTR family transcriptional regulator</fullName>
    </submittedName>
</protein>
<dbReference type="PROSITE" id="PS50930">
    <property type="entry name" value="HTH_LYTTR"/>
    <property type="match status" value="1"/>
</dbReference>
<gene>
    <name evidence="3" type="ORF">M3P19_04910</name>
</gene>
<keyword evidence="4" id="KW-1185">Reference proteome</keyword>
<feature type="domain" description="HTH LytTR-type" evidence="2">
    <location>
        <begin position="58"/>
        <end position="155"/>
    </location>
</feature>
<evidence type="ECO:0000259" key="2">
    <source>
        <dbReference type="PROSITE" id="PS50930"/>
    </source>
</evidence>
<dbReference type="Pfam" id="PF04397">
    <property type="entry name" value="LytTR"/>
    <property type="match status" value="1"/>
</dbReference>
<dbReference type="InterPro" id="IPR007492">
    <property type="entry name" value="LytTR_DNA-bd_dom"/>
</dbReference>
<dbReference type="Gene3D" id="2.40.50.1020">
    <property type="entry name" value="LytTr DNA-binding domain"/>
    <property type="match status" value="1"/>
</dbReference>
<keyword evidence="1" id="KW-0472">Membrane</keyword>
<dbReference type="PANTHER" id="PTHR37299:SF1">
    <property type="entry name" value="STAGE 0 SPORULATION PROTEIN A HOMOLOG"/>
    <property type="match status" value="1"/>
</dbReference>